<proteinExistence type="predicted"/>
<dbReference type="STRING" id="1882918.BCY86_01810"/>
<dbReference type="KEGG" id="pabo:BCY86_01810"/>
<evidence type="ECO:0000256" key="1">
    <source>
        <dbReference type="SAM" id="SignalP"/>
    </source>
</evidence>
<feature type="signal peptide" evidence="1">
    <location>
        <begin position="1"/>
        <end position="19"/>
    </location>
</feature>
<gene>
    <name evidence="2" type="ORF">BCY86_01810</name>
</gene>
<sequence>MFSRVFFLVCLFYSVVLCAEPSIGSSAPSALAPVESRSPFAFSDPLKAPCSGIPRKGVWIGNTSVAFQLDFGNGQKCAYKPFTTQMRTRYRNEVAAYRLARALGLLNVPSASTVCFDKGKLRAIINFGREARRKRFDQEVRSETKGKTWGALMRWISPYQTFSLKEAQWKPWLKKGGEVPSSSRSLAVQLSTLLVFDVLIGNWDRWSGNNLGLYPPTQMLLYIDHDGAFFYPEPPLLQKTRKKFQDVDRFSRGLIEAIRVLLDQDNQEKLISVIGEEQTGVPLLSSGAMQGIRERGIWILEQIEKKKAILGDSEVLYFE</sequence>
<feature type="chain" id="PRO_5013335584" description="PI3K/PI4K catalytic domain-containing protein" evidence="1">
    <location>
        <begin position="20"/>
        <end position="319"/>
    </location>
</feature>
<keyword evidence="3" id="KW-1185">Reference proteome</keyword>
<dbReference type="Proteomes" id="UP000185544">
    <property type="component" value="Chromosome"/>
</dbReference>
<evidence type="ECO:0008006" key="4">
    <source>
        <dbReference type="Google" id="ProtNLM"/>
    </source>
</evidence>
<accession>A0A1L6MVQ4</accession>
<dbReference type="AlphaFoldDB" id="A0A1L6MVQ4"/>
<organism evidence="2 3">
    <name type="scientific">Pajaroellobacter abortibovis</name>
    <dbReference type="NCBI Taxonomy" id="1882918"/>
    <lineage>
        <taxon>Bacteria</taxon>
        <taxon>Pseudomonadati</taxon>
        <taxon>Myxococcota</taxon>
        <taxon>Polyangia</taxon>
        <taxon>Polyangiales</taxon>
        <taxon>Polyangiaceae</taxon>
    </lineage>
</organism>
<keyword evidence="1" id="KW-0732">Signal</keyword>
<name>A0A1L6MVQ4_9BACT</name>
<evidence type="ECO:0000313" key="3">
    <source>
        <dbReference type="Proteomes" id="UP000185544"/>
    </source>
</evidence>
<reference evidence="2 3" key="1">
    <citation type="submission" date="2016-08" db="EMBL/GenBank/DDBJ databases">
        <title>Identification and validation of antigenic proteins from Pajaroellobacter abortibovis using de-novo genome sequence assembly and reverse vaccinology.</title>
        <authorList>
            <person name="Welly B.T."/>
            <person name="Miller M.R."/>
            <person name="Stott J.L."/>
            <person name="Blanchard M.T."/>
            <person name="Islas-Trejo A.D."/>
            <person name="O'Rourke S.M."/>
            <person name="Young A.E."/>
            <person name="Medrano J.F."/>
            <person name="Van Eenennaam A.L."/>
        </authorList>
    </citation>
    <scope>NUCLEOTIDE SEQUENCE [LARGE SCALE GENOMIC DNA]</scope>
    <source>
        <strain evidence="2 3">BTF92-0548A/99-0131</strain>
    </source>
</reference>
<protein>
    <recommendedName>
        <fullName evidence="4">PI3K/PI4K catalytic domain-containing protein</fullName>
    </recommendedName>
</protein>
<dbReference type="EMBL" id="CP016908">
    <property type="protein sequence ID" value="APR99554.1"/>
    <property type="molecule type" value="Genomic_DNA"/>
</dbReference>
<evidence type="ECO:0000313" key="2">
    <source>
        <dbReference type="EMBL" id="APR99554.1"/>
    </source>
</evidence>